<comment type="caution">
    <text evidence="2">The sequence shown here is derived from an EMBL/GenBank/DDBJ whole genome shotgun (WGS) entry which is preliminary data.</text>
</comment>
<dbReference type="AlphaFoldDB" id="A0A7W4ULK5"/>
<name>A0A7W4ULK5_9MICO</name>
<keyword evidence="3" id="KW-1185">Reference proteome</keyword>
<protein>
    <submittedName>
        <fullName evidence="2">Uncharacterized protein</fullName>
    </submittedName>
</protein>
<evidence type="ECO:0000313" key="3">
    <source>
        <dbReference type="Proteomes" id="UP000545286"/>
    </source>
</evidence>
<feature type="region of interest" description="Disordered" evidence="1">
    <location>
        <begin position="31"/>
        <end position="81"/>
    </location>
</feature>
<dbReference type="Proteomes" id="UP000545286">
    <property type="component" value="Unassembled WGS sequence"/>
</dbReference>
<evidence type="ECO:0000313" key="2">
    <source>
        <dbReference type="EMBL" id="MBB2956721.1"/>
    </source>
</evidence>
<organism evidence="2 3">
    <name type="scientific">Pseudoclavibacter helvolus</name>
    <dbReference type="NCBI Taxonomy" id="255205"/>
    <lineage>
        <taxon>Bacteria</taxon>
        <taxon>Bacillati</taxon>
        <taxon>Actinomycetota</taxon>
        <taxon>Actinomycetes</taxon>
        <taxon>Micrococcales</taxon>
        <taxon>Microbacteriaceae</taxon>
        <taxon>Pseudoclavibacter</taxon>
    </lineage>
</organism>
<reference evidence="2 3" key="1">
    <citation type="submission" date="2020-08" db="EMBL/GenBank/DDBJ databases">
        <title>Sequencing the genomes of 1000 actinobacteria strains.</title>
        <authorList>
            <person name="Klenk H.-P."/>
        </authorList>
    </citation>
    <scope>NUCLEOTIDE SEQUENCE [LARGE SCALE GENOMIC DNA]</scope>
    <source>
        <strain evidence="2 3">DSM 20419</strain>
    </source>
</reference>
<evidence type="ECO:0000256" key="1">
    <source>
        <dbReference type="SAM" id="MobiDB-lite"/>
    </source>
</evidence>
<dbReference type="EMBL" id="JACHWJ010000001">
    <property type="protein sequence ID" value="MBB2956721.1"/>
    <property type="molecule type" value="Genomic_DNA"/>
</dbReference>
<sequence length="81" mass="8587">MTDADRDRIAARTVGTPPEVLTDIALRRPDLHANIAEPRSNTGADPVDQRRAADPPTATTGSPADAASEWCAVPQSAQRLL</sequence>
<gene>
    <name evidence="2" type="ORF">FHX72_000833</name>
</gene>
<proteinExistence type="predicted"/>
<accession>A0A7W4ULK5</accession>